<accession>A0ABX1V6X0</accession>
<reference evidence="1 2" key="1">
    <citation type="submission" date="2020-04" db="EMBL/GenBank/DDBJ databases">
        <title>Acinetobacter Taxon 24.</title>
        <authorList>
            <person name="Nemec A."/>
            <person name="Radolfova-Krizova L."/>
            <person name="Higgins P.G."/>
            <person name="Spanelova P."/>
        </authorList>
    </citation>
    <scope>NUCLEOTIDE SEQUENCE [LARGE SCALE GENOMIC DNA]</scope>
    <source>
        <strain evidence="1 2">ANC 4279</strain>
    </source>
</reference>
<protein>
    <recommendedName>
        <fullName evidence="3">Protein NO VEIN C-terminal domain-containing protein</fullName>
    </recommendedName>
</protein>
<dbReference type="Proteomes" id="UP000546536">
    <property type="component" value="Unassembled WGS sequence"/>
</dbReference>
<sequence length="474" mass="53443">MTTSFSDSYNIDFSAYDSLGALDPILGIDTRLFIDPLLVKNTKIPEFESASNKIEKYFESILRLLKASKKENDMFWNKAFQTFKSSEINGLSIGYGKDNEGGGGIGKIKKLEILRNLKQILEAGTDDPTIFELIGGFQDGIGPDLISDLISNILIEDFISYTQRICSELKIKLSKLSFSKDYGKSDLPANILNGKPIILVPKEFLRDLPIADSFMDINWICKHNEQLRAYLNSVIEGSFKKITVKEQKGHIRKAILDDPEFLKEVLEAYKFAPLEYYDFSDDPTGETIWYQATKNVAKQHPLELKLTDNPSLDDVYVLVEMICEHFKVLIEDNQLCKLLYDKDGKRKHESAAQLLFFGIANSYCIANKIDLSPESDAGRGPVDFKFSSGSDNKVLVEVKLTSNSKLAQGYSSQLPIYLKAEKSLKGIYLVIHNMEISDQRWENFIKLTNESGLKNLKMIDVNAIPKASASKSDK</sequence>
<evidence type="ECO:0000313" key="1">
    <source>
        <dbReference type="EMBL" id="NNH88913.1"/>
    </source>
</evidence>
<keyword evidence="2" id="KW-1185">Reference proteome</keyword>
<organism evidence="1 2">
    <name type="scientific">Acinetobacter terrae</name>
    <dbReference type="NCBI Taxonomy" id="2731247"/>
    <lineage>
        <taxon>Bacteria</taxon>
        <taxon>Pseudomonadati</taxon>
        <taxon>Pseudomonadota</taxon>
        <taxon>Gammaproteobacteria</taxon>
        <taxon>Moraxellales</taxon>
        <taxon>Moraxellaceae</taxon>
        <taxon>Acinetobacter</taxon>
        <taxon>Acinetobacter Taxon 24</taxon>
    </lineage>
</organism>
<evidence type="ECO:0000313" key="2">
    <source>
        <dbReference type="Proteomes" id="UP000546536"/>
    </source>
</evidence>
<proteinExistence type="predicted"/>
<evidence type="ECO:0008006" key="3">
    <source>
        <dbReference type="Google" id="ProtNLM"/>
    </source>
</evidence>
<name>A0ABX1V6X0_9GAMM</name>
<dbReference type="EMBL" id="JABERG010000024">
    <property type="protein sequence ID" value="NNH88913.1"/>
    <property type="molecule type" value="Genomic_DNA"/>
</dbReference>
<gene>
    <name evidence="1" type="ORF">HLH13_14630</name>
</gene>
<comment type="caution">
    <text evidence="1">The sequence shown here is derived from an EMBL/GenBank/DDBJ whole genome shotgun (WGS) entry which is preliminary data.</text>
</comment>